<dbReference type="Proteomes" id="UP000199701">
    <property type="component" value="Unassembled WGS sequence"/>
</dbReference>
<dbReference type="PANTHER" id="PTHR43285">
    <property type="entry name" value="ANTHRANILATE PHOSPHORIBOSYLTRANSFERASE"/>
    <property type="match status" value="1"/>
</dbReference>
<dbReference type="InterPro" id="IPR017459">
    <property type="entry name" value="Glycosyl_Trfase_fam3_N_dom"/>
</dbReference>
<feature type="binding site" evidence="9">
    <location>
        <position position="224"/>
    </location>
    <ligand>
        <name>Mg(2+)</name>
        <dbReference type="ChEBI" id="CHEBI:18420"/>
        <label>2</label>
    </ligand>
</feature>
<evidence type="ECO:0000256" key="7">
    <source>
        <dbReference type="ARBA" id="ARBA00052328"/>
    </source>
</evidence>
<feature type="binding site" evidence="9">
    <location>
        <position position="79"/>
    </location>
    <ligand>
        <name>anthranilate</name>
        <dbReference type="ChEBI" id="CHEBI:16567"/>
        <label>1</label>
    </ligand>
</feature>
<comment type="function">
    <text evidence="9">Catalyzes the transfer of the phosphoribosyl group of 5-phosphorylribose-1-pyrophosphate (PRPP) to anthranilate to yield N-(5'-phosphoribosyl)-anthranilate (PRA).</text>
</comment>
<feature type="binding site" evidence="9">
    <location>
        <position position="225"/>
    </location>
    <ligand>
        <name>Mg(2+)</name>
        <dbReference type="ChEBI" id="CHEBI:18420"/>
        <label>2</label>
    </ligand>
</feature>
<keyword evidence="3 9" id="KW-0328">Glycosyltransferase</keyword>
<keyword evidence="13" id="KW-1185">Reference proteome</keyword>
<dbReference type="RefSeq" id="WP_092453332.1">
    <property type="nucleotide sequence ID" value="NZ_FOJI01000006.1"/>
</dbReference>
<dbReference type="AlphaFoldDB" id="A0A1I0PZF8"/>
<keyword evidence="6 9" id="KW-0057">Aromatic amino acid biosynthesis</keyword>
<dbReference type="HAMAP" id="MF_00211">
    <property type="entry name" value="TrpD"/>
    <property type="match status" value="1"/>
</dbReference>
<comment type="caution">
    <text evidence="9">Lacks conserved residue(s) required for the propagation of feature annotation.</text>
</comment>
<feature type="binding site" evidence="9">
    <location>
        <position position="87"/>
    </location>
    <ligand>
        <name>5-phospho-alpha-D-ribose 1-diphosphate</name>
        <dbReference type="ChEBI" id="CHEBI:58017"/>
    </ligand>
</feature>
<comment type="subunit">
    <text evidence="9">Homodimer.</text>
</comment>
<proteinExistence type="inferred from homology"/>
<evidence type="ECO:0000256" key="2">
    <source>
        <dbReference type="ARBA" id="ARBA00022605"/>
    </source>
</evidence>
<dbReference type="GO" id="GO:0004048">
    <property type="term" value="F:anthranilate phosphoribosyltransferase activity"/>
    <property type="evidence" value="ECO:0007669"/>
    <property type="project" value="UniProtKB-UniRule"/>
</dbReference>
<feature type="binding site" evidence="9">
    <location>
        <begin position="107"/>
        <end position="115"/>
    </location>
    <ligand>
        <name>5-phospho-alpha-D-ribose 1-diphosphate</name>
        <dbReference type="ChEBI" id="CHEBI:58017"/>
    </ligand>
</feature>
<feature type="domain" description="Glycosyl transferase family 3 N-terminal" evidence="11">
    <location>
        <begin position="2"/>
        <end position="64"/>
    </location>
</feature>
<organism evidence="12 13">
    <name type="scientific">[Clostridium] fimetarium</name>
    <dbReference type="NCBI Taxonomy" id="99656"/>
    <lineage>
        <taxon>Bacteria</taxon>
        <taxon>Bacillati</taxon>
        <taxon>Bacillota</taxon>
        <taxon>Clostridia</taxon>
        <taxon>Lachnospirales</taxon>
        <taxon>Lachnospiraceae</taxon>
    </lineage>
</organism>
<gene>
    <name evidence="9" type="primary">trpD</name>
    <name evidence="12" type="ORF">SAMN05421659_106156</name>
</gene>
<keyword evidence="9" id="KW-0460">Magnesium</keyword>
<dbReference type="UniPathway" id="UPA00035">
    <property type="reaction ID" value="UER00041"/>
</dbReference>
<dbReference type="FunFam" id="3.40.1030.10:FF:000002">
    <property type="entry name" value="Anthranilate phosphoribosyltransferase"/>
    <property type="match status" value="1"/>
</dbReference>
<keyword evidence="2 9" id="KW-0028">Amino-acid biosynthesis</keyword>
<evidence type="ECO:0000256" key="5">
    <source>
        <dbReference type="ARBA" id="ARBA00022822"/>
    </source>
</evidence>
<evidence type="ECO:0000256" key="3">
    <source>
        <dbReference type="ARBA" id="ARBA00022676"/>
    </source>
</evidence>
<evidence type="ECO:0000313" key="13">
    <source>
        <dbReference type="Proteomes" id="UP000199701"/>
    </source>
</evidence>
<dbReference type="PANTHER" id="PTHR43285:SF2">
    <property type="entry name" value="ANTHRANILATE PHOSPHORIBOSYLTRANSFERASE"/>
    <property type="match status" value="1"/>
</dbReference>
<feature type="binding site" evidence="9">
    <location>
        <position position="165"/>
    </location>
    <ligand>
        <name>anthranilate</name>
        <dbReference type="ChEBI" id="CHEBI:16567"/>
        <label>2</label>
    </ligand>
</feature>
<dbReference type="Gene3D" id="3.40.1030.10">
    <property type="entry name" value="Nucleoside phosphorylase/phosphoribosyltransferase catalytic domain"/>
    <property type="match status" value="1"/>
</dbReference>
<dbReference type="GO" id="GO:0000162">
    <property type="term" value="P:L-tryptophan biosynthetic process"/>
    <property type="evidence" value="ECO:0007669"/>
    <property type="project" value="UniProtKB-UniRule"/>
</dbReference>
<evidence type="ECO:0000256" key="8">
    <source>
        <dbReference type="ARBA" id="ARBA00061188"/>
    </source>
</evidence>
<comment type="similarity">
    <text evidence="8">In the C-terminal section; belongs to the anthranilate phosphoribosyltransferase family.</text>
</comment>
<feature type="binding site" evidence="9">
    <location>
        <position position="91"/>
    </location>
    <ligand>
        <name>Mg(2+)</name>
        <dbReference type="ChEBI" id="CHEBI:18420"/>
        <label>1</label>
    </ligand>
</feature>
<dbReference type="EC" id="2.4.2.18" evidence="9"/>
<sequence length="335" mass="35301">MKSAIKALTEGKNLSIDESKRVMNILLGGEATQAQIGAFLTALRMKGETLDEIVGLASVLSEKAIHISPKVDKYIDFVGTGGDGTNTFNISTTSALVVAGAGVSVAKHGNRAISSKSGAGDVLEALGVNITAKPEEVEKCVEEVGIGFMFAQIFNPAMKHVGQARSEMGIRTVFNILGPLANPSGAKCQVIGVYDPKLTEVIAKAMLIMGVERAMVVSAKNGMDEVSTAEDTVVSEIKDGQVSTYTVTPEQFGMRRVDVIELVGGTSKENAKITIDILSGLKGPKKDIVILNAACALYIADKASSIEDGIKLAEESIHSGKAMEVLNKLIEFSNK</sequence>
<accession>A0A1I0PZF8</accession>
<dbReference type="Pfam" id="PF00591">
    <property type="entry name" value="Glycos_transf_3"/>
    <property type="match status" value="1"/>
</dbReference>
<feature type="binding site" evidence="9">
    <location>
        <position position="79"/>
    </location>
    <ligand>
        <name>5-phospho-alpha-D-ribose 1-diphosphate</name>
        <dbReference type="ChEBI" id="CHEBI:58017"/>
    </ligand>
</feature>
<comment type="pathway">
    <text evidence="1 9">Amino-acid biosynthesis; L-tryptophan biosynthesis; L-tryptophan from chorismate: step 2/5.</text>
</comment>
<dbReference type="GO" id="GO:0000287">
    <property type="term" value="F:magnesium ion binding"/>
    <property type="evidence" value="ECO:0007669"/>
    <property type="project" value="UniProtKB-UniRule"/>
</dbReference>
<evidence type="ECO:0000256" key="6">
    <source>
        <dbReference type="ARBA" id="ARBA00023141"/>
    </source>
</evidence>
<feature type="binding site" evidence="9">
    <location>
        <position position="119"/>
    </location>
    <ligand>
        <name>5-phospho-alpha-D-ribose 1-diphosphate</name>
        <dbReference type="ChEBI" id="CHEBI:58017"/>
    </ligand>
</feature>
<keyword evidence="9" id="KW-0479">Metal-binding</keyword>
<evidence type="ECO:0000313" key="12">
    <source>
        <dbReference type="EMBL" id="SEW19874.1"/>
    </source>
</evidence>
<keyword evidence="5 9" id="KW-0822">Tryptophan biosynthesis</keyword>
<dbReference type="SUPFAM" id="SSF47648">
    <property type="entry name" value="Nucleoside phosphorylase/phosphoribosyltransferase N-terminal domain"/>
    <property type="match status" value="1"/>
</dbReference>
<evidence type="ECO:0000256" key="9">
    <source>
        <dbReference type="HAMAP-Rule" id="MF_00211"/>
    </source>
</evidence>
<evidence type="ECO:0000259" key="11">
    <source>
        <dbReference type="Pfam" id="PF02885"/>
    </source>
</evidence>
<feature type="binding site" evidence="9">
    <location>
        <position position="225"/>
    </location>
    <ligand>
        <name>Mg(2+)</name>
        <dbReference type="ChEBI" id="CHEBI:18420"/>
        <label>1</label>
    </ligand>
</feature>
<dbReference type="InterPro" id="IPR035902">
    <property type="entry name" value="Nuc_phospho_transferase"/>
</dbReference>
<dbReference type="NCBIfam" id="TIGR01245">
    <property type="entry name" value="trpD"/>
    <property type="match status" value="1"/>
</dbReference>
<dbReference type="OrthoDB" id="9806430at2"/>
<comment type="cofactor">
    <cofactor evidence="9">
        <name>Mg(2+)</name>
        <dbReference type="ChEBI" id="CHEBI:18420"/>
    </cofactor>
    <text evidence="9">Binds 2 magnesium ions per monomer.</text>
</comment>
<dbReference type="InterPro" id="IPR036320">
    <property type="entry name" value="Glycosyl_Trfase_fam3_N_dom_sf"/>
</dbReference>
<dbReference type="STRING" id="99656.SAMN05421659_106156"/>
<feature type="binding site" evidence="9">
    <location>
        <begin position="89"/>
        <end position="92"/>
    </location>
    <ligand>
        <name>5-phospho-alpha-D-ribose 1-diphosphate</name>
        <dbReference type="ChEBI" id="CHEBI:58017"/>
    </ligand>
</feature>
<evidence type="ECO:0000256" key="4">
    <source>
        <dbReference type="ARBA" id="ARBA00022679"/>
    </source>
</evidence>
<keyword evidence="4 9" id="KW-0808">Transferase</keyword>
<feature type="binding site" evidence="9">
    <location>
        <position position="110"/>
    </location>
    <ligand>
        <name>anthranilate</name>
        <dbReference type="ChEBI" id="CHEBI:16567"/>
        <label>1</label>
    </ligand>
</feature>
<dbReference type="EMBL" id="FOJI01000006">
    <property type="protein sequence ID" value="SEW19874.1"/>
    <property type="molecule type" value="Genomic_DNA"/>
</dbReference>
<dbReference type="Gene3D" id="1.20.970.10">
    <property type="entry name" value="Transferase, Pyrimidine Nucleoside Phosphorylase, Chain C"/>
    <property type="match status" value="1"/>
</dbReference>
<feature type="binding site" evidence="9">
    <location>
        <begin position="82"/>
        <end position="83"/>
    </location>
    <ligand>
        <name>5-phospho-alpha-D-ribose 1-diphosphate</name>
        <dbReference type="ChEBI" id="CHEBI:58017"/>
    </ligand>
</feature>
<dbReference type="Pfam" id="PF02885">
    <property type="entry name" value="Glycos_trans_3N"/>
    <property type="match status" value="1"/>
</dbReference>
<dbReference type="SUPFAM" id="SSF52418">
    <property type="entry name" value="Nucleoside phosphorylase/phosphoribosyltransferase catalytic domain"/>
    <property type="match status" value="1"/>
</dbReference>
<evidence type="ECO:0000259" key="10">
    <source>
        <dbReference type="Pfam" id="PF00591"/>
    </source>
</evidence>
<reference evidence="12 13" key="1">
    <citation type="submission" date="2016-10" db="EMBL/GenBank/DDBJ databases">
        <authorList>
            <person name="de Groot N.N."/>
        </authorList>
    </citation>
    <scope>NUCLEOTIDE SEQUENCE [LARGE SCALE GENOMIC DNA]</scope>
    <source>
        <strain evidence="12 13">DSM 9179</strain>
    </source>
</reference>
<evidence type="ECO:0000256" key="1">
    <source>
        <dbReference type="ARBA" id="ARBA00004907"/>
    </source>
</evidence>
<protein>
    <recommendedName>
        <fullName evidence="9">Anthranilate phosphoribosyltransferase</fullName>
        <ecNumber evidence="9">2.4.2.18</ecNumber>
    </recommendedName>
</protein>
<comment type="similarity">
    <text evidence="9">Belongs to the anthranilate phosphoribosyltransferase family.</text>
</comment>
<dbReference type="GO" id="GO:0005829">
    <property type="term" value="C:cytosol"/>
    <property type="evidence" value="ECO:0007669"/>
    <property type="project" value="TreeGrafter"/>
</dbReference>
<feature type="domain" description="Glycosyl transferase family 3" evidence="10">
    <location>
        <begin position="73"/>
        <end position="323"/>
    </location>
</feature>
<comment type="catalytic activity">
    <reaction evidence="7 9">
        <text>N-(5-phospho-beta-D-ribosyl)anthranilate + diphosphate = 5-phospho-alpha-D-ribose 1-diphosphate + anthranilate</text>
        <dbReference type="Rhea" id="RHEA:11768"/>
        <dbReference type="ChEBI" id="CHEBI:16567"/>
        <dbReference type="ChEBI" id="CHEBI:18277"/>
        <dbReference type="ChEBI" id="CHEBI:33019"/>
        <dbReference type="ChEBI" id="CHEBI:58017"/>
        <dbReference type="EC" id="2.4.2.18"/>
    </reaction>
</comment>
<dbReference type="InterPro" id="IPR000312">
    <property type="entry name" value="Glycosyl_Trfase_fam3"/>
</dbReference>
<name>A0A1I0PZF8_9FIRM</name>
<dbReference type="InterPro" id="IPR005940">
    <property type="entry name" value="Anthranilate_Pribosyl_Tfrase"/>
</dbReference>